<dbReference type="PANTHER" id="PTHR43540:SF1">
    <property type="entry name" value="ISOCHORISMATASE HYDROLASE"/>
    <property type="match status" value="1"/>
</dbReference>
<dbReference type="CDD" id="cd01014">
    <property type="entry name" value="nicotinamidase_related"/>
    <property type="match status" value="1"/>
</dbReference>
<evidence type="ECO:0000259" key="3">
    <source>
        <dbReference type="Pfam" id="PF00857"/>
    </source>
</evidence>
<dbReference type="GO" id="GO:0016787">
    <property type="term" value="F:hydrolase activity"/>
    <property type="evidence" value="ECO:0007669"/>
    <property type="project" value="UniProtKB-KW"/>
</dbReference>
<comment type="caution">
    <text evidence="4">The sequence shown here is derived from an EMBL/GenBank/DDBJ whole genome shotgun (WGS) entry which is preliminary data.</text>
</comment>
<evidence type="ECO:0000256" key="2">
    <source>
        <dbReference type="SAM" id="MobiDB-lite"/>
    </source>
</evidence>
<reference evidence="4 5" key="1">
    <citation type="submission" date="2022-07" db="EMBL/GenBank/DDBJ databases">
        <authorList>
            <person name="Li W.-J."/>
            <person name="Deng Q.-Q."/>
        </authorList>
    </citation>
    <scope>NUCLEOTIDE SEQUENCE [LARGE SCALE GENOMIC DNA]</scope>
    <source>
        <strain evidence="4 5">SYSU M60028</strain>
    </source>
</reference>
<dbReference type="InterPro" id="IPR036380">
    <property type="entry name" value="Isochorismatase-like_sf"/>
</dbReference>
<evidence type="ECO:0000256" key="1">
    <source>
        <dbReference type="ARBA" id="ARBA00022801"/>
    </source>
</evidence>
<keyword evidence="5" id="KW-1185">Reference proteome</keyword>
<dbReference type="Pfam" id="PF00857">
    <property type="entry name" value="Isochorismatase"/>
    <property type="match status" value="1"/>
</dbReference>
<dbReference type="SUPFAM" id="SSF52499">
    <property type="entry name" value="Isochorismatase-like hydrolases"/>
    <property type="match status" value="1"/>
</dbReference>
<sequence>MRIPIDTVLLVVDVQHAIDDPCWGPRNNPDAEGNIAALIATWREAGMPLVHVRHDSVEPRSPYRPGAPGHGFKPQAEPQPGERVVAKSTGSAFAGTGLEELLAEGGHTTLVVCGALTHNSVETTVRHAGCLGFRVFVPEDACWAAARVDRAGRQWSAEEVHALSLANLHGEYATVVDTRAAMLAALVIASRRRPARSA</sequence>
<dbReference type="InterPro" id="IPR000868">
    <property type="entry name" value="Isochorismatase-like_dom"/>
</dbReference>
<dbReference type="PANTHER" id="PTHR43540">
    <property type="entry name" value="PEROXYUREIDOACRYLATE/UREIDOACRYLATE AMIDOHYDROLASE-RELATED"/>
    <property type="match status" value="1"/>
</dbReference>
<dbReference type="Gene3D" id="3.40.50.850">
    <property type="entry name" value="Isochorismatase-like"/>
    <property type="match status" value="1"/>
</dbReference>
<gene>
    <name evidence="4" type="ORF">NK718_18585</name>
</gene>
<name>A0ABT1LI29_9HYPH</name>
<dbReference type="Proteomes" id="UP001205890">
    <property type="component" value="Unassembled WGS sequence"/>
</dbReference>
<feature type="region of interest" description="Disordered" evidence="2">
    <location>
        <begin position="57"/>
        <end position="83"/>
    </location>
</feature>
<organism evidence="4 5">
    <name type="scientific">Alsobacter ponti</name>
    <dbReference type="NCBI Taxonomy" id="2962936"/>
    <lineage>
        <taxon>Bacteria</taxon>
        <taxon>Pseudomonadati</taxon>
        <taxon>Pseudomonadota</taxon>
        <taxon>Alphaproteobacteria</taxon>
        <taxon>Hyphomicrobiales</taxon>
        <taxon>Alsobacteraceae</taxon>
        <taxon>Alsobacter</taxon>
    </lineage>
</organism>
<evidence type="ECO:0000313" key="4">
    <source>
        <dbReference type="EMBL" id="MCP8940538.1"/>
    </source>
</evidence>
<evidence type="ECO:0000313" key="5">
    <source>
        <dbReference type="Proteomes" id="UP001205890"/>
    </source>
</evidence>
<proteinExistence type="predicted"/>
<dbReference type="EMBL" id="JANCLU010000022">
    <property type="protein sequence ID" value="MCP8940538.1"/>
    <property type="molecule type" value="Genomic_DNA"/>
</dbReference>
<dbReference type="InterPro" id="IPR050272">
    <property type="entry name" value="Isochorismatase-like_hydrls"/>
</dbReference>
<dbReference type="RefSeq" id="WP_254745402.1">
    <property type="nucleotide sequence ID" value="NZ_JANCLU010000022.1"/>
</dbReference>
<feature type="domain" description="Isochorismatase-like" evidence="3">
    <location>
        <begin position="7"/>
        <end position="178"/>
    </location>
</feature>
<accession>A0ABT1LI29</accession>
<keyword evidence="1 4" id="KW-0378">Hydrolase</keyword>
<protein>
    <submittedName>
        <fullName evidence="4">Cysteine hydrolase</fullName>
    </submittedName>
</protein>